<keyword evidence="5 6" id="KW-0472">Membrane</keyword>
<protein>
    <submittedName>
        <fullName evidence="8">Cytochrome c biogenesis protein</fullName>
    </submittedName>
</protein>
<dbReference type="InterPro" id="IPR023494">
    <property type="entry name" value="Cyt_c_bgen_Ccs1/CcsB/ResB"/>
</dbReference>
<evidence type="ECO:0000259" key="7">
    <source>
        <dbReference type="Pfam" id="PF05140"/>
    </source>
</evidence>
<dbReference type="InterPro" id="IPR007816">
    <property type="entry name" value="ResB-like_domain"/>
</dbReference>
<accession>A0A562Q865</accession>
<evidence type="ECO:0000256" key="5">
    <source>
        <dbReference type="ARBA" id="ARBA00023136"/>
    </source>
</evidence>
<evidence type="ECO:0000256" key="6">
    <source>
        <dbReference type="SAM" id="Phobius"/>
    </source>
</evidence>
<evidence type="ECO:0000313" key="8">
    <source>
        <dbReference type="EMBL" id="TWI52947.1"/>
    </source>
</evidence>
<evidence type="ECO:0000256" key="1">
    <source>
        <dbReference type="ARBA" id="ARBA00004141"/>
    </source>
</evidence>
<feature type="domain" description="ResB-like" evidence="7">
    <location>
        <begin position="438"/>
        <end position="517"/>
    </location>
</feature>
<dbReference type="GO" id="GO:0016020">
    <property type="term" value="C:membrane"/>
    <property type="evidence" value="ECO:0007669"/>
    <property type="project" value="UniProtKB-SubCell"/>
</dbReference>
<keyword evidence="9" id="KW-1185">Reference proteome</keyword>
<gene>
    <name evidence="8" type="ORF">IQ10_03554</name>
</gene>
<keyword evidence="4 6" id="KW-1133">Transmembrane helix</keyword>
<feature type="transmembrane region" description="Helical" evidence="6">
    <location>
        <begin position="67"/>
        <end position="85"/>
    </location>
</feature>
<dbReference type="Proteomes" id="UP000315711">
    <property type="component" value="Unassembled WGS sequence"/>
</dbReference>
<dbReference type="AlphaFoldDB" id="A0A562Q865"/>
<name>A0A562Q865_9BACI</name>
<dbReference type="OrthoDB" id="9770923at2"/>
<dbReference type="Pfam" id="PF05140">
    <property type="entry name" value="ResB"/>
    <property type="match status" value="2"/>
</dbReference>
<organism evidence="8 9">
    <name type="scientific">Halalkalibacter nanhaiisediminis</name>
    <dbReference type="NCBI Taxonomy" id="688079"/>
    <lineage>
        <taxon>Bacteria</taxon>
        <taxon>Bacillati</taxon>
        <taxon>Bacillota</taxon>
        <taxon>Bacilli</taxon>
        <taxon>Bacillales</taxon>
        <taxon>Bacillaceae</taxon>
        <taxon>Halalkalibacter</taxon>
    </lineage>
</organism>
<feature type="transmembrane region" description="Helical" evidence="6">
    <location>
        <begin position="466"/>
        <end position="486"/>
    </location>
</feature>
<dbReference type="RefSeq" id="WP_144451725.1">
    <property type="nucleotide sequence ID" value="NZ_VLKZ01000015.1"/>
</dbReference>
<feature type="transmembrane region" description="Helical" evidence="6">
    <location>
        <begin position="215"/>
        <end position="233"/>
    </location>
</feature>
<sequence>MAELICSCGQKNPEGTALCGACGKPLEEHSEKETILNMRYEGAARRSQTYSKSIIDQIWNFFSSVKVGIWIIVLLLVASSLGTILPQEMYIPPTVLAAEYYADQYGLLGQLYFELGFHHLYQSWWYLLLMAALTVSLIIASVDRFFPLYRSLKNQRVKKHENFMKKQRMVSETESMNTGIRDALVEKLKNKKYNVRTDGNAIFAEKGRFARWGPYVNHIGLIIFLIGGMLRFFPGMFIDDQLWIGEGDIEVIPGTNGEYYLENHEFLVELYDEEDEVFGQAIQNQGGPVVKTYQTTVTLYQQKTDGPVGAPRELQEIDSHKIIVNDPIKFDRFALYQVDYKLFELSKMMFTLENEETGEVIDEFTVDLLNPDDLYELEGNYMITLQDYFPDFYLNNNGMPSTQSRIPENPAFIFVVNSPNQNENEVSFLTIGQNFDPNDSNTYTIRLSNIETKHISALTIRKDHTLPFLIAGGFIFMVGLVQGSYWTHRRIWLKQEGDKVILAAHTNKNWFSFQREMTELTDELGLKQPVDRKEDT</sequence>
<evidence type="ECO:0000256" key="2">
    <source>
        <dbReference type="ARBA" id="ARBA00022692"/>
    </source>
</evidence>
<evidence type="ECO:0000256" key="4">
    <source>
        <dbReference type="ARBA" id="ARBA00022989"/>
    </source>
</evidence>
<keyword evidence="2 6" id="KW-0812">Transmembrane</keyword>
<dbReference type="GO" id="GO:0017004">
    <property type="term" value="P:cytochrome complex assembly"/>
    <property type="evidence" value="ECO:0007669"/>
    <property type="project" value="UniProtKB-KW"/>
</dbReference>
<evidence type="ECO:0000256" key="3">
    <source>
        <dbReference type="ARBA" id="ARBA00022748"/>
    </source>
</evidence>
<dbReference type="EMBL" id="VLKZ01000015">
    <property type="protein sequence ID" value="TWI52947.1"/>
    <property type="molecule type" value="Genomic_DNA"/>
</dbReference>
<feature type="transmembrane region" description="Helical" evidence="6">
    <location>
        <begin position="124"/>
        <end position="146"/>
    </location>
</feature>
<dbReference type="PANTHER" id="PTHR31566">
    <property type="entry name" value="CYTOCHROME C BIOGENESIS PROTEIN CCS1, CHLOROPLASTIC"/>
    <property type="match status" value="1"/>
</dbReference>
<comment type="subcellular location">
    <subcellularLocation>
        <location evidence="1">Membrane</location>
        <topology evidence="1">Multi-pass membrane protein</topology>
    </subcellularLocation>
</comment>
<feature type="domain" description="ResB-like" evidence="7">
    <location>
        <begin position="65"/>
        <end position="426"/>
    </location>
</feature>
<comment type="caution">
    <text evidence="8">The sequence shown here is derived from an EMBL/GenBank/DDBJ whole genome shotgun (WGS) entry which is preliminary data.</text>
</comment>
<reference evidence="8 9" key="1">
    <citation type="journal article" date="2015" name="Stand. Genomic Sci.">
        <title>Genomic Encyclopedia of Bacterial and Archaeal Type Strains, Phase III: the genomes of soil and plant-associated and newly described type strains.</title>
        <authorList>
            <person name="Whitman W.B."/>
            <person name="Woyke T."/>
            <person name="Klenk H.P."/>
            <person name="Zhou Y."/>
            <person name="Lilburn T.G."/>
            <person name="Beck B.J."/>
            <person name="De Vos P."/>
            <person name="Vandamme P."/>
            <person name="Eisen J.A."/>
            <person name="Garrity G."/>
            <person name="Hugenholtz P."/>
            <person name="Kyrpides N.C."/>
        </authorList>
    </citation>
    <scope>NUCLEOTIDE SEQUENCE [LARGE SCALE GENOMIC DNA]</scope>
    <source>
        <strain evidence="8 9">CGMCC 1.10116</strain>
    </source>
</reference>
<dbReference type="PANTHER" id="PTHR31566:SF0">
    <property type="entry name" value="CYTOCHROME C BIOGENESIS PROTEIN CCS1, CHLOROPLASTIC"/>
    <property type="match status" value="1"/>
</dbReference>
<keyword evidence="3" id="KW-0201">Cytochrome c-type biogenesis</keyword>
<proteinExistence type="predicted"/>
<evidence type="ECO:0000313" key="9">
    <source>
        <dbReference type="Proteomes" id="UP000315711"/>
    </source>
</evidence>